<evidence type="ECO:0000256" key="2">
    <source>
        <dbReference type="HAMAP-Rule" id="MF_00163"/>
    </source>
</evidence>
<dbReference type="GO" id="GO:0046872">
    <property type="term" value="F:metal ion binding"/>
    <property type="evidence" value="ECO:0007669"/>
    <property type="project" value="UniProtKB-KW"/>
</dbReference>
<dbReference type="EC" id="3.5.1.88" evidence="2"/>
<dbReference type="HAMAP" id="MF_00163">
    <property type="entry name" value="Pep_deformylase"/>
    <property type="match status" value="1"/>
</dbReference>
<dbReference type="GO" id="GO:0042586">
    <property type="term" value="F:peptide deformylase activity"/>
    <property type="evidence" value="ECO:0007669"/>
    <property type="project" value="UniProtKB-UniRule"/>
</dbReference>
<keyword evidence="2" id="KW-0648">Protein biosynthesis</keyword>
<dbReference type="InterPro" id="IPR023635">
    <property type="entry name" value="Peptide_deformylase"/>
</dbReference>
<protein>
    <recommendedName>
        <fullName evidence="2">Peptide deformylase</fullName>
        <shortName evidence="2">PDF</shortName>
        <ecNumber evidence="2">3.5.1.88</ecNumber>
    </recommendedName>
    <alternativeName>
        <fullName evidence="2">Polypeptide deformylase</fullName>
    </alternativeName>
</protein>
<comment type="caution">
    <text evidence="3">The sequence shown here is derived from an EMBL/GenBank/DDBJ whole genome shotgun (WGS) entry which is preliminary data.</text>
</comment>
<dbReference type="NCBIfam" id="TIGR00079">
    <property type="entry name" value="pept_deformyl"/>
    <property type="match status" value="1"/>
</dbReference>
<evidence type="ECO:0000313" key="3">
    <source>
        <dbReference type="EMBL" id="KKU87581.1"/>
    </source>
</evidence>
<proteinExistence type="inferred from homology"/>
<feature type="active site" evidence="2">
    <location>
        <position position="142"/>
    </location>
</feature>
<dbReference type="GO" id="GO:0006412">
    <property type="term" value="P:translation"/>
    <property type="evidence" value="ECO:0007669"/>
    <property type="project" value="UniProtKB-UniRule"/>
</dbReference>
<dbReference type="NCBIfam" id="NF001159">
    <property type="entry name" value="PRK00150.1-3"/>
    <property type="match status" value="1"/>
</dbReference>
<dbReference type="PATRIC" id="fig|1618445.3.peg.731"/>
<keyword evidence="2" id="KW-0479">Metal-binding</keyword>
<dbReference type="PRINTS" id="PR01576">
    <property type="entry name" value="PDEFORMYLASE"/>
</dbReference>
<dbReference type="CDD" id="cd00487">
    <property type="entry name" value="Pep_deformylase"/>
    <property type="match status" value="1"/>
</dbReference>
<gene>
    <name evidence="2" type="primary">def</name>
    <name evidence="3" type="ORF">UY16_C0023G0007</name>
</gene>
<dbReference type="PANTHER" id="PTHR10458">
    <property type="entry name" value="PEPTIDE DEFORMYLASE"/>
    <property type="match status" value="1"/>
</dbReference>
<accession>A0A0G1U0H6</accession>
<evidence type="ECO:0000313" key="4">
    <source>
        <dbReference type="Proteomes" id="UP000034739"/>
    </source>
</evidence>
<dbReference type="Proteomes" id="UP000034739">
    <property type="component" value="Unassembled WGS sequence"/>
</dbReference>
<reference evidence="3 4" key="1">
    <citation type="journal article" date="2015" name="Nature">
        <title>rRNA introns, odd ribosomes, and small enigmatic genomes across a large radiation of phyla.</title>
        <authorList>
            <person name="Brown C.T."/>
            <person name="Hug L.A."/>
            <person name="Thomas B.C."/>
            <person name="Sharon I."/>
            <person name="Castelle C.J."/>
            <person name="Singh A."/>
            <person name="Wilkins M.J."/>
            <person name="Williams K.H."/>
            <person name="Banfield J.F."/>
        </authorList>
    </citation>
    <scope>NUCLEOTIDE SEQUENCE [LARGE SCALE GENOMIC DNA]</scope>
</reference>
<feature type="binding site" evidence="2">
    <location>
        <position position="141"/>
    </location>
    <ligand>
        <name>Fe cation</name>
        <dbReference type="ChEBI" id="CHEBI:24875"/>
    </ligand>
</feature>
<dbReference type="AlphaFoldDB" id="A0A0G1U0H6"/>
<comment type="function">
    <text evidence="2">Removes the formyl group from the N-terminal Met of newly synthesized proteins. Requires at least a dipeptide for an efficient rate of reaction. N-terminal L-methionine is a prerequisite for activity but the enzyme has broad specificity at other positions.</text>
</comment>
<dbReference type="EMBL" id="LCOY01000023">
    <property type="protein sequence ID" value="KKU87581.1"/>
    <property type="molecule type" value="Genomic_DNA"/>
</dbReference>
<keyword evidence="2" id="KW-0408">Iron</keyword>
<organism evidence="3 4">
    <name type="scientific">Candidatus Gottesmanbacteria bacterium GW2011_GWA2_47_9</name>
    <dbReference type="NCBI Taxonomy" id="1618445"/>
    <lineage>
        <taxon>Bacteria</taxon>
        <taxon>Candidatus Gottesmaniibacteriota</taxon>
    </lineage>
</organism>
<feature type="binding site" evidence="2">
    <location>
        <position position="145"/>
    </location>
    <ligand>
        <name>Fe cation</name>
        <dbReference type="ChEBI" id="CHEBI:24875"/>
    </ligand>
</feature>
<comment type="cofactor">
    <cofactor evidence="2">
        <name>Fe(2+)</name>
        <dbReference type="ChEBI" id="CHEBI:29033"/>
    </cofactor>
    <text evidence="2">Binds 1 Fe(2+) ion.</text>
</comment>
<feature type="binding site" evidence="2">
    <location>
        <position position="99"/>
    </location>
    <ligand>
        <name>Fe cation</name>
        <dbReference type="ChEBI" id="CHEBI:24875"/>
    </ligand>
</feature>
<dbReference type="SUPFAM" id="SSF56420">
    <property type="entry name" value="Peptide deformylase"/>
    <property type="match status" value="1"/>
</dbReference>
<keyword evidence="2" id="KW-0378">Hydrolase</keyword>
<comment type="catalytic activity">
    <reaction evidence="2">
        <text>N-terminal N-formyl-L-methionyl-[peptide] + H2O = N-terminal L-methionyl-[peptide] + formate</text>
        <dbReference type="Rhea" id="RHEA:24420"/>
        <dbReference type="Rhea" id="RHEA-COMP:10639"/>
        <dbReference type="Rhea" id="RHEA-COMP:10640"/>
        <dbReference type="ChEBI" id="CHEBI:15377"/>
        <dbReference type="ChEBI" id="CHEBI:15740"/>
        <dbReference type="ChEBI" id="CHEBI:49298"/>
        <dbReference type="ChEBI" id="CHEBI:64731"/>
        <dbReference type="EC" id="3.5.1.88"/>
    </reaction>
</comment>
<dbReference type="Pfam" id="PF01327">
    <property type="entry name" value="Pep_deformylase"/>
    <property type="match status" value="1"/>
</dbReference>
<evidence type="ECO:0000256" key="1">
    <source>
        <dbReference type="ARBA" id="ARBA00010759"/>
    </source>
</evidence>
<name>A0A0G1U0H6_9BACT</name>
<comment type="similarity">
    <text evidence="1 2">Belongs to the polypeptide deformylase family.</text>
</comment>
<dbReference type="InterPro" id="IPR036821">
    <property type="entry name" value="Peptide_deformylase_sf"/>
</dbReference>
<sequence length="181" mass="20190">MKPVVHVPNHVLTSPAKPVKHFDKRLHKLIADMKATLSATRNPKGVGLAAPQIGVGWRVFITRPKPSDPIRIFINPEIIALSDKQTEGVPERDNKLEGCLSIPKIWGKVKRATSVTLRYQDEAGAAREEQFDGFLATIVQHETDHTNGILFTARVLEQKGKIFQTARDKDGKEVLDEIELT</sequence>
<dbReference type="PANTHER" id="PTHR10458:SF22">
    <property type="entry name" value="PEPTIDE DEFORMYLASE"/>
    <property type="match status" value="1"/>
</dbReference>
<dbReference type="Gene3D" id="3.90.45.10">
    <property type="entry name" value="Peptide deformylase"/>
    <property type="match status" value="1"/>
</dbReference>
<dbReference type="PIRSF" id="PIRSF004749">
    <property type="entry name" value="Pep_def"/>
    <property type="match status" value="1"/>
</dbReference>